<proteinExistence type="predicted"/>
<dbReference type="PROSITE" id="PS51379">
    <property type="entry name" value="4FE4S_FER_2"/>
    <property type="match status" value="2"/>
</dbReference>
<keyword evidence="3" id="KW-1185">Reference proteome</keyword>
<name>A0A845KY75_9FIRM</name>
<sequence>MFPIGHLGMKKEEVLRALASRLDKNPIGAPMNETLMEILHTMYTHKEAEIASQFPQGFTTAERLAELTGIAQPELVAHLNNMADKGLVMDFPRKGRSMYVLSPLVIGFFEYTFMRVTDKLPQKDLAELFERYFHDRRVAGEFFGADTKLFHTWAYESVMPDEVETEVLDYEKASAMIRDSGGGLSMCYCRHEADHLGKACDAPIDDVCTSLGAAAEWLIRRGFARPASTDELLRVLDHTESLGLVHLADNVQKNPAYICHCCGCCCGVLRTINEHNIASVHPSNFIPAIDEHRCTGCGACLKRCHVRALSLIDRSTAGDGRSCRTAGFDDAGALLSTNTGGGRTGAAMTGAAKVGGAKIAFVLTDRCIGCGACVKGCRPRAISLVRRGELHIPPKDKKEQMLRIAQEKGKV</sequence>
<dbReference type="Proteomes" id="UP000463470">
    <property type="component" value="Unassembled WGS sequence"/>
</dbReference>
<accession>A0A845KY75</accession>
<dbReference type="EMBL" id="WXEY01000002">
    <property type="protein sequence ID" value="MZP28747.1"/>
    <property type="molecule type" value="Genomic_DNA"/>
</dbReference>
<comment type="caution">
    <text evidence="2">The sequence shown here is derived from an EMBL/GenBank/DDBJ whole genome shotgun (WGS) entry which is preliminary data.</text>
</comment>
<protein>
    <submittedName>
        <fullName evidence="2">(Fe-S)-binding protein</fullName>
    </submittedName>
</protein>
<dbReference type="SUPFAM" id="SSF46785">
    <property type="entry name" value="Winged helix' DNA-binding domain"/>
    <property type="match status" value="1"/>
</dbReference>
<dbReference type="Pfam" id="PF00037">
    <property type="entry name" value="Fer4"/>
    <property type="match status" value="1"/>
</dbReference>
<dbReference type="InterPro" id="IPR017896">
    <property type="entry name" value="4Fe4S_Fe-S-bd"/>
</dbReference>
<dbReference type="RefSeq" id="WP_161254816.1">
    <property type="nucleotide sequence ID" value="NZ_WXEY01000002.1"/>
</dbReference>
<reference evidence="2 3" key="1">
    <citation type="submission" date="2020-01" db="EMBL/GenBank/DDBJ databases">
        <title>Whole-genome sequence of Heliobacterium undosum DSM 13378.</title>
        <authorList>
            <person name="Kyndt J.A."/>
            <person name="Meyer T.E."/>
        </authorList>
    </citation>
    <scope>NUCLEOTIDE SEQUENCE [LARGE SCALE GENOMIC DNA]</scope>
    <source>
        <strain evidence="2 3">DSM 13378</strain>
    </source>
</reference>
<organism evidence="2 3">
    <name type="scientific">Heliomicrobium undosum</name>
    <dbReference type="NCBI Taxonomy" id="121734"/>
    <lineage>
        <taxon>Bacteria</taxon>
        <taxon>Bacillati</taxon>
        <taxon>Bacillota</taxon>
        <taxon>Clostridia</taxon>
        <taxon>Eubacteriales</taxon>
        <taxon>Heliobacteriaceae</taxon>
        <taxon>Heliomicrobium</taxon>
    </lineage>
</organism>
<dbReference type="Gene3D" id="3.30.70.20">
    <property type="match status" value="2"/>
</dbReference>
<gene>
    <name evidence="2" type="ORF">GTO91_03360</name>
</gene>
<evidence type="ECO:0000313" key="2">
    <source>
        <dbReference type="EMBL" id="MZP28747.1"/>
    </source>
</evidence>
<evidence type="ECO:0000313" key="3">
    <source>
        <dbReference type="Proteomes" id="UP000463470"/>
    </source>
</evidence>
<feature type="domain" description="4Fe-4S ferredoxin-type" evidence="1">
    <location>
        <begin position="358"/>
        <end position="387"/>
    </location>
</feature>
<dbReference type="InterPro" id="IPR036390">
    <property type="entry name" value="WH_DNA-bd_sf"/>
</dbReference>
<evidence type="ECO:0000259" key="1">
    <source>
        <dbReference type="PROSITE" id="PS51379"/>
    </source>
</evidence>
<dbReference type="SUPFAM" id="SSF54862">
    <property type="entry name" value="4Fe-4S ferredoxins"/>
    <property type="match status" value="1"/>
</dbReference>
<dbReference type="OrthoDB" id="5422255at2"/>
<dbReference type="AlphaFoldDB" id="A0A845KY75"/>
<feature type="domain" description="4Fe-4S ferredoxin-type" evidence="1">
    <location>
        <begin position="285"/>
        <end position="314"/>
    </location>
</feature>